<evidence type="ECO:0008006" key="5">
    <source>
        <dbReference type="Google" id="ProtNLM"/>
    </source>
</evidence>
<evidence type="ECO:0000313" key="3">
    <source>
        <dbReference type="EMBL" id="GFH06157.1"/>
    </source>
</evidence>
<keyword evidence="4" id="KW-1185">Reference proteome</keyword>
<keyword evidence="2" id="KW-0732">Signal</keyword>
<feature type="chain" id="PRO_5025488932" description="Secreted protein" evidence="2">
    <location>
        <begin position="25"/>
        <end position="249"/>
    </location>
</feature>
<name>A0A699Y7K7_HAELA</name>
<sequence length="249" mass="26308">MLPLLPLSLLFLIVALSALGTSLASPSFFIGAHSTSCTDHPQRGYRSHGAPVIDTCANCQSHRATTTTAYTAVAEEVQELNLWQSTSLTFHHVLVCHASKRMHLPGAQHTVICHAMPRHEFPLHSTVSCCRGIALTVNNAQGQPQTSVCPGQSYGVQVSLAGGSSQLLLTSSLGQFSGLASSQFNDPWLVQHGHANAIVGLPHAQLVCGGLGQAECVSCVMASSRLTRPRMPNAKSWGVGPSASTRPIQ</sequence>
<feature type="signal peptide" evidence="2">
    <location>
        <begin position="1"/>
        <end position="24"/>
    </location>
</feature>
<evidence type="ECO:0000256" key="2">
    <source>
        <dbReference type="SAM" id="SignalP"/>
    </source>
</evidence>
<accession>A0A699Y7K7</accession>
<gene>
    <name evidence="3" type="ORF">HaLaN_00739</name>
</gene>
<evidence type="ECO:0000313" key="4">
    <source>
        <dbReference type="Proteomes" id="UP000485058"/>
    </source>
</evidence>
<dbReference type="Proteomes" id="UP000485058">
    <property type="component" value="Unassembled WGS sequence"/>
</dbReference>
<dbReference type="EMBL" id="BLLF01000024">
    <property type="protein sequence ID" value="GFH06157.1"/>
    <property type="molecule type" value="Genomic_DNA"/>
</dbReference>
<organism evidence="3 4">
    <name type="scientific">Haematococcus lacustris</name>
    <name type="common">Green alga</name>
    <name type="synonym">Haematococcus pluvialis</name>
    <dbReference type="NCBI Taxonomy" id="44745"/>
    <lineage>
        <taxon>Eukaryota</taxon>
        <taxon>Viridiplantae</taxon>
        <taxon>Chlorophyta</taxon>
        <taxon>core chlorophytes</taxon>
        <taxon>Chlorophyceae</taxon>
        <taxon>CS clade</taxon>
        <taxon>Chlamydomonadales</taxon>
        <taxon>Haematococcaceae</taxon>
        <taxon>Haematococcus</taxon>
    </lineage>
</organism>
<evidence type="ECO:0000256" key="1">
    <source>
        <dbReference type="SAM" id="MobiDB-lite"/>
    </source>
</evidence>
<protein>
    <recommendedName>
        <fullName evidence="5">Secreted protein</fullName>
    </recommendedName>
</protein>
<dbReference type="AlphaFoldDB" id="A0A699Y7K7"/>
<proteinExistence type="predicted"/>
<reference evidence="3 4" key="1">
    <citation type="submission" date="2020-02" db="EMBL/GenBank/DDBJ databases">
        <title>Draft genome sequence of Haematococcus lacustris strain NIES-144.</title>
        <authorList>
            <person name="Morimoto D."/>
            <person name="Nakagawa S."/>
            <person name="Yoshida T."/>
            <person name="Sawayama S."/>
        </authorList>
    </citation>
    <scope>NUCLEOTIDE SEQUENCE [LARGE SCALE GENOMIC DNA]</scope>
    <source>
        <strain evidence="3 4">NIES-144</strain>
    </source>
</reference>
<feature type="region of interest" description="Disordered" evidence="1">
    <location>
        <begin position="230"/>
        <end position="249"/>
    </location>
</feature>
<comment type="caution">
    <text evidence="3">The sequence shown here is derived from an EMBL/GenBank/DDBJ whole genome shotgun (WGS) entry which is preliminary data.</text>
</comment>